<name>A0A1G9TBX0_9BACL</name>
<evidence type="ECO:0000313" key="2">
    <source>
        <dbReference type="EMBL" id="SDM45114.1"/>
    </source>
</evidence>
<accession>A0A1G9TBX0</accession>
<dbReference type="Proteomes" id="UP000199544">
    <property type="component" value="Unassembled WGS sequence"/>
</dbReference>
<gene>
    <name evidence="2" type="ORF">SAMN04488137_0196</name>
</gene>
<feature type="domain" description="General stress protein 17M-like" evidence="1">
    <location>
        <begin position="5"/>
        <end position="72"/>
    </location>
</feature>
<proteinExistence type="predicted"/>
<protein>
    <submittedName>
        <fullName evidence="2">Heat induced stress protein YflT</fullName>
    </submittedName>
</protein>
<dbReference type="RefSeq" id="WP_090231873.1">
    <property type="nucleotide sequence ID" value="NZ_FNHW01000001.1"/>
</dbReference>
<dbReference type="STRING" id="459525.SAMN04488137_0196"/>
<evidence type="ECO:0000259" key="1">
    <source>
        <dbReference type="Pfam" id="PF11181"/>
    </source>
</evidence>
<dbReference type="OrthoDB" id="118405at2"/>
<dbReference type="Pfam" id="PF11181">
    <property type="entry name" value="YflT"/>
    <property type="match status" value="1"/>
</dbReference>
<reference evidence="3" key="1">
    <citation type="submission" date="2016-10" db="EMBL/GenBank/DDBJ databases">
        <authorList>
            <person name="Varghese N."/>
            <person name="Submissions S."/>
        </authorList>
    </citation>
    <scope>NUCLEOTIDE SEQUENCE [LARGE SCALE GENOMIC DNA]</scope>
    <source>
        <strain evidence="3">CGMCC 1.6854</strain>
    </source>
</reference>
<organism evidence="2 3">
    <name type="scientific">Fictibacillus solisalsi</name>
    <dbReference type="NCBI Taxonomy" id="459525"/>
    <lineage>
        <taxon>Bacteria</taxon>
        <taxon>Bacillati</taxon>
        <taxon>Bacillota</taxon>
        <taxon>Bacilli</taxon>
        <taxon>Bacillales</taxon>
        <taxon>Fictibacillaceae</taxon>
        <taxon>Fictibacillus</taxon>
    </lineage>
</organism>
<evidence type="ECO:0000313" key="3">
    <source>
        <dbReference type="Proteomes" id="UP000199544"/>
    </source>
</evidence>
<sequence length="147" mass="15743">MSKMVIGVYDSESEAIERIQALVDQGYNAKDISILAKDDGKMDRVADKTNVSEEHLDEDVNEAAYGTIAGFLSGIGGAIAVPGLGVPGIGPLLAAGPFASMFSEDSEEDLKELLMSLDLSERTAERYVQKVEQGSVMVFLEKDAVKL</sequence>
<dbReference type="EMBL" id="FNHW01000001">
    <property type="protein sequence ID" value="SDM45114.1"/>
    <property type="molecule type" value="Genomic_DNA"/>
</dbReference>
<keyword evidence="3" id="KW-1185">Reference proteome</keyword>
<dbReference type="InterPro" id="IPR025889">
    <property type="entry name" value="GSP17M-like_dom"/>
</dbReference>
<dbReference type="AlphaFoldDB" id="A0A1G9TBX0"/>